<feature type="transmembrane region" description="Helical" evidence="1">
    <location>
        <begin position="39"/>
        <end position="60"/>
    </location>
</feature>
<keyword evidence="1" id="KW-0812">Transmembrane</keyword>
<reference evidence="2" key="2">
    <citation type="submission" date="2015-03" db="UniProtKB">
        <authorList>
            <consortium name="EnsemblPlants"/>
        </authorList>
    </citation>
    <scope>IDENTIFICATION</scope>
</reference>
<keyword evidence="1" id="KW-1133">Transmembrane helix</keyword>
<dbReference type="Proteomes" id="UP000026960">
    <property type="component" value="Chromosome 7"/>
</dbReference>
<organism evidence="2">
    <name type="scientific">Oryza barthii</name>
    <dbReference type="NCBI Taxonomy" id="65489"/>
    <lineage>
        <taxon>Eukaryota</taxon>
        <taxon>Viridiplantae</taxon>
        <taxon>Streptophyta</taxon>
        <taxon>Embryophyta</taxon>
        <taxon>Tracheophyta</taxon>
        <taxon>Spermatophyta</taxon>
        <taxon>Magnoliopsida</taxon>
        <taxon>Liliopsida</taxon>
        <taxon>Poales</taxon>
        <taxon>Poaceae</taxon>
        <taxon>BOP clade</taxon>
        <taxon>Oryzoideae</taxon>
        <taxon>Oryzeae</taxon>
        <taxon>Oryzinae</taxon>
        <taxon>Oryza</taxon>
    </lineage>
</organism>
<proteinExistence type="predicted"/>
<dbReference type="PaxDb" id="65489-OBART07G16700.1"/>
<evidence type="ECO:0000313" key="2">
    <source>
        <dbReference type="EnsemblPlants" id="OBART07G16700.1"/>
    </source>
</evidence>
<dbReference type="EnsemblPlants" id="OBART07G16700.1">
    <property type="protein sequence ID" value="OBART07G16700.1"/>
    <property type="gene ID" value="OBART07G16700"/>
</dbReference>
<name>A0A0D3GRS7_9ORYZ</name>
<dbReference type="Gramene" id="OBART07G16700.1">
    <property type="protein sequence ID" value="OBART07G16700.1"/>
    <property type="gene ID" value="OBART07G16700"/>
</dbReference>
<sequence length="77" mass="8663">MPGTLGTGLDTPYQYDIYVGMWNQARSSRKKKEMTTTRFVLPHLLLLLLFTLTLFFSLLVPCVLRGAGTDIAMHSQS</sequence>
<evidence type="ECO:0000313" key="3">
    <source>
        <dbReference type="Proteomes" id="UP000026960"/>
    </source>
</evidence>
<dbReference type="HOGENOM" id="CLU_2642030_0_0_1"/>
<accession>A0A0D3GRS7</accession>
<keyword evidence="3" id="KW-1185">Reference proteome</keyword>
<evidence type="ECO:0000256" key="1">
    <source>
        <dbReference type="SAM" id="Phobius"/>
    </source>
</evidence>
<protein>
    <submittedName>
        <fullName evidence="2">Uncharacterized protein</fullName>
    </submittedName>
</protein>
<dbReference type="AlphaFoldDB" id="A0A0D3GRS7"/>
<keyword evidence="1" id="KW-0472">Membrane</keyword>
<reference evidence="2" key="1">
    <citation type="journal article" date="2009" name="Rice">
        <title>De Novo Next Generation Sequencing of Plant Genomes.</title>
        <authorList>
            <person name="Rounsley S."/>
            <person name="Marri P.R."/>
            <person name="Yu Y."/>
            <person name="He R."/>
            <person name="Sisneros N."/>
            <person name="Goicoechea J.L."/>
            <person name="Lee S.J."/>
            <person name="Angelova A."/>
            <person name="Kudrna D."/>
            <person name="Luo M."/>
            <person name="Affourtit J."/>
            <person name="Desany B."/>
            <person name="Knight J."/>
            <person name="Niazi F."/>
            <person name="Egholm M."/>
            <person name="Wing R.A."/>
        </authorList>
    </citation>
    <scope>NUCLEOTIDE SEQUENCE [LARGE SCALE GENOMIC DNA]</scope>
    <source>
        <strain evidence="2">cv. IRGC 105608</strain>
    </source>
</reference>